<evidence type="ECO:0000259" key="6">
    <source>
        <dbReference type="PROSITE" id="PS50937"/>
    </source>
</evidence>
<dbReference type="EMBL" id="JAROCD010000010">
    <property type="protein sequence ID" value="MDN4603619.1"/>
    <property type="molecule type" value="Genomic_DNA"/>
</dbReference>
<name>A0ABT8JEU8_9BACL</name>
<keyword evidence="1" id="KW-0678">Repressor</keyword>
<organism evidence="7 8">
    <name type="scientific">Paenibacillus vandeheii</name>
    <dbReference type="NCBI Taxonomy" id="3035917"/>
    <lineage>
        <taxon>Bacteria</taxon>
        <taxon>Bacillati</taxon>
        <taxon>Bacillota</taxon>
        <taxon>Bacilli</taxon>
        <taxon>Bacillales</taxon>
        <taxon>Paenibacillaceae</taxon>
        <taxon>Paenibacillus</taxon>
    </lineage>
</organism>
<keyword evidence="8" id="KW-1185">Reference proteome</keyword>
<dbReference type="Pfam" id="PF13411">
    <property type="entry name" value="MerR_1"/>
    <property type="match status" value="1"/>
</dbReference>
<protein>
    <submittedName>
        <fullName evidence="7">Methyltransferase domain-containing protein</fullName>
    </submittedName>
</protein>
<evidence type="ECO:0000313" key="8">
    <source>
        <dbReference type="Proteomes" id="UP001174205"/>
    </source>
</evidence>
<dbReference type="InterPro" id="IPR000551">
    <property type="entry name" value="MerR-type_HTH_dom"/>
</dbReference>
<feature type="domain" description="HTH merR-type" evidence="6">
    <location>
        <begin position="1"/>
        <end position="69"/>
    </location>
</feature>
<evidence type="ECO:0000256" key="3">
    <source>
        <dbReference type="ARBA" id="ARBA00023125"/>
    </source>
</evidence>
<dbReference type="CDD" id="cd02440">
    <property type="entry name" value="AdoMet_MTases"/>
    <property type="match status" value="1"/>
</dbReference>
<dbReference type="PRINTS" id="PR00040">
    <property type="entry name" value="HTHMERR"/>
</dbReference>
<dbReference type="SUPFAM" id="SSF53335">
    <property type="entry name" value="S-adenosyl-L-methionine-dependent methyltransferases"/>
    <property type="match status" value="1"/>
</dbReference>
<feature type="region of interest" description="Disordered" evidence="5">
    <location>
        <begin position="178"/>
        <end position="221"/>
    </location>
</feature>
<dbReference type="InterPro" id="IPR029063">
    <property type="entry name" value="SAM-dependent_MTases_sf"/>
</dbReference>
<proteinExistence type="predicted"/>
<dbReference type="GO" id="GO:0008168">
    <property type="term" value="F:methyltransferase activity"/>
    <property type="evidence" value="ECO:0007669"/>
    <property type="project" value="UniProtKB-KW"/>
</dbReference>
<dbReference type="Gene3D" id="3.40.50.150">
    <property type="entry name" value="Vaccinia Virus protein VP39"/>
    <property type="match status" value="1"/>
</dbReference>
<keyword evidence="4" id="KW-0804">Transcription</keyword>
<evidence type="ECO:0000256" key="2">
    <source>
        <dbReference type="ARBA" id="ARBA00023015"/>
    </source>
</evidence>
<gene>
    <name evidence="7" type="ORF">P5G61_20420</name>
</gene>
<accession>A0ABT8JEU8</accession>
<dbReference type="GO" id="GO:0032259">
    <property type="term" value="P:methylation"/>
    <property type="evidence" value="ECO:0007669"/>
    <property type="project" value="UniProtKB-KW"/>
</dbReference>
<evidence type="ECO:0000256" key="5">
    <source>
        <dbReference type="SAM" id="MobiDB-lite"/>
    </source>
</evidence>
<dbReference type="CDD" id="cd00592">
    <property type="entry name" value="HTH_MerR-like"/>
    <property type="match status" value="1"/>
</dbReference>
<dbReference type="Proteomes" id="UP001174205">
    <property type="component" value="Unassembled WGS sequence"/>
</dbReference>
<dbReference type="Pfam" id="PF08241">
    <property type="entry name" value="Methyltransf_11"/>
    <property type="match status" value="1"/>
</dbReference>
<reference evidence="7" key="1">
    <citation type="submission" date="2023-03" db="EMBL/GenBank/DDBJ databases">
        <title>MT1 and MT2 Draft Genomes of Novel Species.</title>
        <authorList>
            <person name="Venkateswaran K."/>
        </authorList>
    </citation>
    <scope>NUCLEOTIDE SEQUENCE</scope>
    <source>
        <strain evidence="7">F6_3S_P_1C</strain>
    </source>
</reference>
<evidence type="ECO:0000313" key="7">
    <source>
        <dbReference type="EMBL" id="MDN4603619.1"/>
    </source>
</evidence>
<keyword evidence="3" id="KW-0238">DNA-binding</keyword>
<dbReference type="Gene3D" id="1.10.1660.10">
    <property type="match status" value="1"/>
</dbReference>
<dbReference type="SMART" id="SM00422">
    <property type="entry name" value="HTH_MERR"/>
    <property type="match status" value="1"/>
</dbReference>
<dbReference type="InterPro" id="IPR013216">
    <property type="entry name" value="Methyltransf_11"/>
</dbReference>
<sequence length="431" mass="48874">MNIKEAADRLGISARAIRFYEEKGLISPVKQTSNGYRTYTENDIWRLQTIAALREIGMSLQDITHALGEIDQGNQQRLEEYLELQQAVMYAQWVELKRMLDTTQRMIDLNRQDGPLDVSHLHDLADSARRLREARQNWHDRWNYDMQAAIHDQRVQAANGGMPGQTASKVRNNLEPAAIGATDQPDQRDEPEHYGDEVDSQKKNSRAAHKPNSDTTYPEYAGSGLDLRIDLGVGSEVGARPFNMYDNYEEALEQTASWISPVSGEKGLDIGTGTGNLAGKLLERGAAMTAIDQSREMLRTCRTKHPEMHVKLGNFLALPFADQSFDFVVSSFAFHHLSPDQQQLALQEIQRVLTRRGRICLTDLMFANTSHRQTYIQQAEVAGHEEQLHTIKERHFPLLDELCGWLEDAGYVTKHVRHNALLHTLLAIPLR</sequence>
<dbReference type="SUPFAM" id="SSF46955">
    <property type="entry name" value="Putative DNA-binding domain"/>
    <property type="match status" value="1"/>
</dbReference>
<dbReference type="RefSeq" id="WP_301248242.1">
    <property type="nucleotide sequence ID" value="NZ_JAROCD010000010.1"/>
</dbReference>
<evidence type="ECO:0000256" key="1">
    <source>
        <dbReference type="ARBA" id="ARBA00022491"/>
    </source>
</evidence>
<keyword evidence="2" id="KW-0805">Transcription regulation</keyword>
<dbReference type="PANTHER" id="PTHR30204:SF69">
    <property type="entry name" value="MERR-FAMILY TRANSCRIPTIONAL REGULATOR"/>
    <property type="match status" value="1"/>
</dbReference>
<dbReference type="InterPro" id="IPR009061">
    <property type="entry name" value="DNA-bd_dom_put_sf"/>
</dbReference>
<comment type="caution">
    <text evidence="7">The sequence shown here is derived from an EMBL/GenBank/DDBJ whole genome shotgun (WGS) entry which is preliminary data.</text>
</comment>
<keyword evidence="7" id="KW-0489">Methyltransferase</keyword>
<dbReference type="InterPro" id="IPR047057">
    <property type="entry name" value="MerR_fam"/>
</dbReference>
<evidence type="ECO:0000256" key="4">
    <source>
        <dbReference type="ARBA" id="ARBA00023163"/>
    </source>
</evidence>
<feature type="compositionally biased region" description="Basic and acidic residues" evidence="5">
    <location>
        <begin position="185"/>
        <end position="202"/>
    </location>
</feature>
<dbReference type="PROSITE" id="PS50937">
    <property type="entry name" value="HTH_MERR_2"/>
    <property type="match status" value="1"/>
</dbReference>
<keyword evidence="7" id="KW-0808">Transferase</keyword>
<dbReference type="PANTHER" id="PTHR30204">
    <property type="entry name" value="REDOX-CYCLING DRUG-SENSING TRANSCRIPTIONAL ACTIVATOR SOXR"/>
    <property type="match status" value="1"/>
</dbReference>